<accession>Q0V029</accession>
<evidence type="ECO:0008006" key="4">
    <source>
        <dbReference type="Google" id="ProtNLM"/>
    </source>
</evidence>
<evidence type="ECO:0000313" key="2">
    <source>
        <dbReference type="EMBL" id="EAT89366.1"/>
    </source>
</evidence>
<gene>
    <name evidence="2" type="ORF">SNOG_02635</name>
</gene>
<evidence type="ECO:0000313" key="3">
    <source>
        <dbReference type="Proteomes" id="UP000001055"/>
    </source>
</evidence>
<dbReference type="GeneID" id="5970091"/>
<dbReference type="RefSeq" id="XP_001793234.1">
    <property type="nucleotide sequence ID" value="XM_001793182.1"/>
</dbReference>
<dbReference type="KEGG" id="pno:SNOG_02635"/>
<dbReference type="HOGENOM" id="CLU_1704883_0_0_1"/>
<dbReference type="AlphaFoldDB" id="Q0V029"/>
<feature type="signal peptide" evidence="1">
    <location>
        <begin position="1"/>
        <end position="19"/>
    </location>
</feature>
<dbReference type="InParanoid" id="Q0V029"/>
<keyword evidence="1" id="KW-0732">Signal</keyword>
<sequence>MRSSLPALLLLLVPFGTTALRSVVSKDATCGGTKGYTCLGSKWGNCCSQYNCSVVIVSSSTRASTIPVASSQPVSTDARCGPSFGGKTCQGSRWGNFNTLIAARPRTTAAPLPAEEVLDNAIAQAHRPYGHQALWPPRDCPRLYHLRVLRPALQ</sequence>
<dbReference type="VEuPathDB" id="FungiDB:JI435_301820"/>
<proteinExistence type="predicted"/>
<evidence type="ECO:0000256" key="1">
    <source>
        <dbReference type="SAM" id="SignalP"/>
    </source>
</evidence>
<name>Q0V029_PHANO</name>
<organism evidence="2 3">
    <name type="scientific">Phaeosphaeria nodorum (strain SN15 / ATCC MYA-4574 / FGSC 10173)</name>
    <name type="common">Glume blotch fungus</name>
    <name type="synonym">Parastagonospora nodorum</name>
    <dbReference type="NCBI Taxonomy" id="321614"/>
    <lineage>
        <taxon>Eukaryota</taxon>
        <taxon>Fungi</taxon>
        <taxon>Dikarya</taxon>
        <taxon>Ascomycota</taxon>
        <taxon>Pezizomycotina</taxon>
        <taxon>Dothideomycetes</taxon>
        <taxon>Pleosporomycetidae</taxon>
        <taxon>Pleosporales</taxon>
        <taxon>Pleosporineae</taxon>
        <taxon>Phaeosphaeriaceae</taxon>
        <taxon>Parastagonospora</taxon>
    </lineage>
</organism>
<protein>
    <recommendedName>
        <fullName evidence="4">CBM1 domain-containing protein</fullName>
    </recommendedName>
</protein>
<feature type="chain" id="PRO_5004178542" description="CBM1 domain-containing protein" evidence="1">
    <location>
        <begin position="20"/>
        <end position="154"/>
    </location>
</feature>
<dbReference type="Proteomes" id="UP000001055">
    <property type="component" value="Unassembled WGS sequence"/>
</dbReference>
<dbReference type="EMBL" id="CH445328">
    <property type="protein sequence ID" value="EAT89366.1"/>
    <property type="molecule type" value="Genomic_DNA"/>
</dbReference>
<reference evidence="3" key="1">
    <citation type="journal article" date="2007" name="Plant Cell">
        <title>Dothideomycete-plant interactions illuminated by genome sequencing and EST analysis of the wheat pathogen Stagonospora nodorum.</title>
        <authorList>
            <person name="Hane J.K."/>
            <person name="Lowe R.G."/>
            <person name="Solomon P.S."/>
            <person name="Tan K.C."/>
            <person name="Schoch C.L."/>
            <person name="Spatafora J.W."/>
            <person name="Crous P.W."/>
            <person name="Kodira C."/>
            <person name="Birren B.W."/>
            <person name="Galagan J.E."/>
            <person name="Torriani S.F."/>
            <person name="McDonald B.A."/>
            <person name="Oliver R.P."/>
        </authorList>
    </citation>
    <scope>NUCLEOTIDE SEQUENCE [LARGE SCALE GENOMIC DNA]</scope>
    <source>
        <strain evidence="3">SN15 / ATCC MYA-4574 / FGSC 10173</strain>
    </source>
</reference>